<name>A0ABU2B896_9CORY</name>
<keyword evidence="1" id="KW-0255">Endonuclease</keyword>
<dbReference type="Proteomes" id="UP001183619">
    <property type="component" value="Unassembled WGS sequence"/>
</dbReference>
<dbReference type="GO" id="GO:0004519">
    <property type="term" value="F:endonuclease activity"/>
    <property type="evidence" value="ECO:0007669"/>
    <property type="project" value="UniProtKB-KW"/>
</dbReference>
<dbReference type="Gene3D" id="3.40.960.10">
    <property type="entry name" value="VSR Endonuclease"/>
    <property type="match status" value="1"/>
</dbReference>
<protein>
    <submittedName>
        <fullName evidence="1">Very-short-patch-repair endonuclease</fullName>
    </submittedName>
</protein>
<organism evidence="1 2">
    <name type="scientific">Corynebacterium felinum</name>
    <dbReference type="NCBI Taxonomy" id="131318"/>
    <lineage>
        <taxon>Bacteria</taxon>
        <taxon>Bacillati</taxon>
        <taxon>Actinomycetota</taxon>
        <taxon>Actinomycetes</taxon>
        <taxon>Mycobacteriales</taxon>
        <taxon>Corynebacteriaceae</taxon>
        <taxon>Corynebacterium</taxon>
    </lineage>
</organism>
<comment type="caution">
    <text evidence="1">The sequence shown here is derived from an EMBL/GenBank/DDBJ whole genome shotgun (WGS) entry which is preliminary data.</text>
</comment>
<dbReference type="EMBL" id="JAVDYF010000001">
    <property type="protein sequence ID" value="MDR7354840.1"/>
    <property type="molecule type" value="Genomic_DNA"/>
</dbReference>
<evidence type="ECO:0000313" key="1">
    <source>
        <dbReference type="EMBL" id="MDR7354840.1"/>
    </source>
</evidence>
<accession>A0ABU2B896</accession>
<keyword evidence="2" id="KW-1185">Reference proteome</keyword>
<dbReference type="RefSeq" id="WP_290259356.1">
    <property type="nucleotide sequence ID" value="NZ_CP047209.1"/>
</dbReference>
<keyword evidence="1" id="KW-0378">Hydrolase</keyword>
<evidence type="ECO:0000313" key="2">
    <source>
        <dbReference type="Proteomes" id="UP001183619"/>
    </source>
</evidence>
<keyword evidence="1" id="KW-0540">Nuclease</keyword>
<sequence length="323" mass="36602">MTTNSYNITCGLNNPLPFHALINLRKTTHDTTSSITKLALTQAINSAVFHRLVPSRRNLMRCYAVASTSRSAVLTGRAAACVLGIPFISNTTDFVTVQLTLPGTMKPPAKNQRSPYATYTSRLLPEKDIMEENGIRVTTIPRTFVDLVAKEEDEDTAMTFIEAAFYHRRISKIQAYAEIKSMPSITGKPRALELLATAQEGSESLYETKARRLIESVFDRIPELTSIEIQVPVQSYRIDIVVNGFIGIEIDGRAKTRNNYHALENERYREKIIQNHGYIIIRYHPEEVDPSLSRNDIPNLDPLNHPIIYQLRKILQNHHKRTA</sequence>
<reference evidence="1 2" key="1">
    <citation type="submission" date="2023-07" db="EMBL/GenBank/DDBJ databases">
        <title>Sequencing the genomes of 1000 actinobacteria strains.</title>
        <authorList>
            <person name="Klenk H.-P."/>
        </authorList>
    </citation>
    <scope>NUCLEOTIDE SEQUENCE [LARGE SCALE GENOMIC DNA]</scope>
    <source>
        <strain evidence="1 2">DSM 44508</strain>
    </source>
</reference>
<gene>
    <name evidence="1" type="ORF">J2S37_001378</name>
</gene>
<proteinExistence type="predicted"/>